<dbReference type="Gene3D" id="3.30.465.60">
    <property type="match status" value="1"/>
</dbReference>
<dbReference type="InterPro" id="IPR012795">
    <property type="entry name" value="tRNA_Ile_lys_synt_N"/>
</dbReference>
<accession>A0A268NV52</accession>
<dbReference type="SUPFAM" id="SSF82829">
    <property type="entry name" value="MesJ substrate recognition domain-like"/>
    <property type="match status" value="1"/>
</dbReference>
<dbReference type="GO" id="GO:0005737">
    <property type="term" value="C:cytoplasm"/>
    <property type="evidence" value="ECO:0007669"/>
    <property type="project" value="UniProtKB-SubCell"/>
</dbReference>
<comment type="domain">
    <text evidence="8">The N-terminal region contains the highly conserved SGGXDS motif, predicted to be a P-loop motif involved in ATP binding.</text>
</comment>
<comment type="caution">
    <text evidence="10">The sequence shown here is derived from an EMBL/GenBank/DDBJ whole genome shotgun (WGS) entry which is preliminary data.</text>
</comment>
<dbReference type="Pfam" id="PF01171">
    <property type="entry name" value="ATP_bind_3"/>
    <property type="match status" value="1"/>
</dbReference>
<comment type="subcellular location">
    <subcellularLocation>
        <location evidence="1 8">Cytoplasm</location>
    </subcellularLocation>
</comment>
<dbReference type="SUPFAM" id="SSF56037">
    <property type="entry name" value="PheT/TilS domain"/>
    <property type="match status" value="1"/>
</dbReference>
<sequence length="469" mass="53286">MEARVEQFIENNRLFGMETNVLVAVSGGPDSMALLAIMANLREKWKLNLFGVHVNHRLRGEESNKDAELVQSFSARLGVPCNVKDVDVAAFKAEHHVGTQQAARALRYQVFQGEMERVHATVLLTAHHGDDEVETTFMKLTRGTTPLTKLGIAATRPFANGVLARPLLEETKRSIVAYCHEKAIPYRIDQSNFSDAYTRNRFRMNIAPYLVEENPHIHKHIGRFDRWQEEDNHYLMEQAKAHLDQILTKKSEKSIELEIQALCLAPFPLQRRMIHLILNYLHLNVYGVNDMRVFPDAIEQIQAFLQTSAPSAQLDLPGRVQVKRSYGTCLFTTAPFIETKAYCHLLSIPGKVDTPLGVIRADTREELLELEHTDAVSFQVSQVAFPLYIRNRKPGDKLSPSGMSGSKKVNRLFIDRKVDRAKRDAWPLLVDANDSILWVPSLQTSRILTRSANVQGELLHVTFSQHKWP</sequence>
<reference evidence="10 11" key="1">
    <citation type="submission" date="2017-07" db="EMBL/GenBank/DDBJ databases">
        <title>Isolation and whole genome analysis of endospore-forming bacteria from heroin.</title>
        <authorList>
            <person name="Kalinowski J."/>
            <person name="Ahrens B."/>
            <person name="Al-Dilaimi A."/>
            <person name="Winkler A."/>
            <person name="Wibberg D."/>
            <person name="Schleenbecker U."/>
            <person name="Ruckert C."/>
            <person name="Wolfel R."/>
            <person name="Grass G."/>
        </authorList>
    </citation>
    <scope>NUCLEOTIDE SEQUENCE [LARGE SCALE GENOMIC DNA]</scope>
    <source>
        <strain evidence="10 11">7539</strain>
    </source>
</reference>
<name>A0A268NV52_SHOCL</name>
<evidence type="ECO:0000256" key="1">
    <source>
        <dbReference type="ARBA" id="ARBA00004496"/>
    </source>
</evidence>
<comment type="function">
    <text evidence="8">Ligates lysine onto the cytidine present at position 34 of the AUA codon-specific tRNA(Ile) that contains the anticodon CAU, in an ATP-dependent manner. Cytidine is converted to lysidine, thus changing the amino acid specificity of the tRNA from methionine to isoleucine.</text>
</comment>
<evidence type="ECO:0000256" key="5">
    <source>
        <dbReference type="ARBA" id="ARBA00022741"/>
    </source>
</evidence>
<dbReference type="GO" id="GO:0032267">
    <property type="term" value="F:tRNA(Ile)-lysidine synthase activity"/>
    <property type="evidence" value="ECO:0007669"/>
    <property type="project" value="UniProtKB-EC"/>
</dbReference>
<evidence type="ECO:0000256" key="7">
    <source>
        <dbReference type="ARBA" id="ARBA00048539"/>
    </source>
</evidence>
<dbReference type="InterPro" id="IPR012796">
    <property type="entry name" value="Lysidine-tRNA-synth_C"/>
</dbReference>
<gene>
    <name evidence="8 10" type="primary">tilS</name>
    <name evidence="10" type="ORF">CHH72_20745</name>
</gene>
<dbReference type="NCBIfam" id="TIGR02432">
    <property type="entry name" value="lysidine_TilS_N"/>
    <property type="match status" value="1"/>
</dbReference>
<dbReference type="SMART" id="SM00977">
    <property type="entry name" value="TilS_C"/>
    <property type="match status" value="1"/>
</dbReference>
<dbReference type="InterPro" id="IPR014729">
    <property type="entry name" value="Rossmann-like_a/b/a_fold"/>
</dbReference>
<dbReference type="HAMAP" id="MF_01161">
    <property type="entry name" value="tRNA_Ile_lys_synt"/>
    <property type="match status" value="1"/>
</dbReference>
<evidence type="ECO:0000313" key="10">
    <source>
        <dbReference type="EMBL" id="PAE86925.1"/>
    </source>
</evidence>
<dbReference type="CDD" id="cd01992">
    <property type="entry name" value="TilS_N"/>
    <property type="match status" value="1"/>
</dbReference>
<dbReference type="RefSeq" id="WP_063609330.1">
    <property type="nucleotide sequence ID" value="NZ_BOQS01000015.1"/>
</dbReference>
<protein>
    <recommendedName>
        <fullName evidence="8">tRNA(Ile)-lysidine synthase</fullName>
        <ecNumber evidence="8">6.3.4.19</ecNumber>
    </recommendedName>
    <alternativeName>
        <fullName evidence="8">tRNA(Ile)-2-lysyl-cytidine synthase</fullName>
    </alternativeName>
    <alternativeName>
        <fullName evidence="8">tRNA(Ile)-lysidine synthetase</fullName>
    </alternativeName>
</protein>
<dbReference type="EMBL" id="NPCC01000044">
    <property type="protein sequence ID" value="PAE86925.1"/>
    <property type="molecule type" value="Genomic_DNA"/>
</dbReference>
<dbReference type="Proteomes" id="UP000216207">
    <property type="component" value="Unassembled WGS sequence"/>
</dbReference>
<evidence type="ECO:0000256" key="8">
    <source>
        <dbReference type="HAMAP-Rule" id="MF_01161"/>
    </source>
</evidence>
<dbReference type="GO" id="GO:0006400">
    <property type="term" value="P:tRNA modification"/>
    <property type="evidence" value="ECO:0007669"/>
    <property type="project" value="UniProtKB-UniRule"/>
</dbReference>
<evidence type="ECO:0000256" key="2">
    <source>
        <dbReference type="ARBA" id="ARBA00022490"/>
    </source>
</evidence>
<dbReference type="Gene3D" id="3.40.50.620">
    <property type="entry name" value="HUPs"/>
    <property type="match status" value="1"/>
</dbReference>
<dbReference type="EC" id="6.3.4.19" evidence="8"/>
<keyword evidence="2 8" id="KW-0963">Cytoplasm</keyword>
<evidence type="ECO:0000256" key="4">
    <source>
        <dbReference type="ARBA" id="ARBA00022694"/>
    </source>
</evidence>
<dbReference type="NCBIfam" id="TIGR02433">
    <property type="entry name" value="lysidine_TilS_C"/>
    <property type="match status" value="1"/>
</dbReference>
<dbReference type="InterPro" id="IPR012094">
    <property type="entry name" value="tRNA_Ile_lys_synt"/>
</dbReference>
<evidence type="ECO:0000256" key="6">
    <source>
        <dbReference type="ARBA" id="ARBA00022840"/>
    </source>
</evidence>
<keyword evidence="4 8" id="KW-0819">tRNA processing</keyword>
<comment type="catalytic activity">
    <reaction evidence="7 8">
        <text>cytidine(34) in tRNA(Ile2) + L-lysine + ATP = lysidine(34) in tRNA(Ile2) + AMP + diphosphate + H(+)</text>
        <dbReference type="Rhea" id="RHEA:43744"/>
        <dbReference type="Rhea" id="RHEA-COMP:10625"/>
        <dbReference type="Rhea" id="RHEA-COMP:10670"/>
        <dbReference type="ChEBI" id="CHEBI:15378"/>
        <dbReference type="ChEBI" id="CHEBI:30616"/>
        <dbReference type="ChEBI" id="CHEBI:32551"/>
        <dbReference type="ChEBI" id="CHEBI:33019"/>
        <dbReference type="ChEBI" id="CHEBI:82748"/>
        <dbReference type="ChEBI" id="CHEBI:83665"/>
        <dbReference type="ChEBI" id="CHEBI:456215"/>
        <dbReference type="EC" id="6.3.4.19"/>
    </reaction>
</comment>
<feature type="domain" description="Lysidine-tRNA(Ile) synthetase C-terminal" evidence="9">
    <location>
        <begin position="387"/>
        <end position="461"/>
    </location>
</feature>
<dbReference type="PANTHER" id="PTHR43033:SF1">
    <property type="entry name" value="TRNA(ILE)-LYSIDINE SYNTHASE-RELATED"/>
    <property type="match status" value="1"/>
</dbReference>
<keyword evidence="5 8" id="KW-0547">Nucleotide-binding</keyword>
<dbReference type="GO" id="GO:0005524">
    <property type="term" value="F:ATP binding"/>
    <property type="evidence" value="ECO:0007669"/>
    <property type="project" value="UniProtKB-UniRule"/>
</dbReference>
<feature type="binding site" evidence="8">
    <location>
        <begin position="26"/>
        <end position="31"/>
    </location>
    <ligand>
        <name>ATP</name>
        <dbReference type="ChEBI" id="CHEBI:30616"/>
    </ligand>
</feature>
<evidence type="ECO:0000256" key="3">
    <source>
        <dbReference type="ARBA" id="ARBA00022598"/>
    </source>
</evidence>
<keyword evidence="3 8" id="KW-0436">Ligase</keyword>
<dbReference type="PANTHER" id="PTHR43033">
    <property type="entry name" value="TRNA(ILE)-LYSIDINE SYNTHASE-RELATED"/>
    <property type="match status" value="1"/>
</dbReference>
<comment type="similarity">
    <text evidence="8">Belongs to the tRNA(Ile)-lysidine synthase family.</text>
</comment>
<organism evidence="10 11">
    <name type="scientific">Shouchella clausii</name>
    <name type="common">Alkalihalobacillus clausii</name>
    <dbReference type="NCBI Taxonomy" id="79880"/>
    <lineage>
        <taxon>Bacteria</taxon>
        <taxon>Bacillati</taxon>
        <taxon>Bacillota</taxon>
        <taxon>Bacilli</taxon>
        <taxon>Bacillales</taxon>
        <taxon>Bacillaceae</taxon>
        <taxon>Shouchella</taxon>
    </lineage>
</organism>
<proteinExistence type="inferred from homology"/>
<dbReference type="AlphaFoldDB" id="A0A268NV52"/>
<dbReference type="SUPFAM" id="SSF52402">
    <property type="entry name" value="Adenine nucleotide alpha hydrolases-like"/>
    <property type="match status" value="1"/>
</dbReference>
<evidence type="ECO:0000313" key="11">
    <source>
        <dbReference type="Proteomes" id="UP000216207"/>
    </source>
</evidence>
<evidence type="ECO:0000259" key="9">
    <source>
        <dbReference type="SMART" id="SM00977"/>
    </source>
</evidence>
<dbReference type="InterPro" id="IPR011063">
    <property type="entry name" value="TilS/TtcA_N"/>
</dbReference>
<dbReference type="Pfam" id="PF11734">
    <property type="entry name" value="TilS_C"/>
    <property type="match status" value="1"/>
</dbReference>
<keyword evidence="6 8" id="KW-0067">ATP-binding</keyword>